<sequence>MSVLVEGPDGAGKTTLIRHLMEDMPDLRLMGRFCTSEGGPVDDLFSEVRARSSEFGIPAALFDRHPLWSEYIYSHELGRPIASGFITPTARSLTRVMKRQCMVILCMPPLERVQANLGHEEQMPGVAEHIGRIYEGYAIRGTQYTGRLYWYDYTHAPSYRDLLNETRQYVSFHHLGKGI</sequence>
<dbReference type="Gene3D" id="3.40.50.300">
    <property type="entry name" value="P-loop containing nucleotide triphosphate hydrolases"/>
    <property type="match status" value="1"/>
</dbReference>
<keyword evidence="1" id="KW-0808">Transferase</keyword>
<keyword evidence="2" id="KW-1185">Reference proteome</keyword>
<accession>A0A160DDG7</accession>
<dbReference type="GO" id="GO:0016301">
    <property type="term" value="F:kinase activity"/>
    <property type="evidence" value="ECO:0007669"/>
    <property type="project" value="UniProtKB-KW"/>
</dbReference>
<organism evidence="1 2">
    <name type="scientific">Gordonia phage Cozz</name>
    <dbReference type="NCBI Taxonomy" id="1838066"/>
    <lineage>
        <taxon>Viruses</taxon>
        <taxon>Duplodnaviria</taxon>
        <taxon>Heunggongvirae</taxon>
        <taxon>Uroviricota</taxon>
        <taxon>Caudoviricetes</taxon>
        <taxon>Emalynvirus</taxon>
        <taxon>Emalynvirus cozz</taxon>
    </lineage>
</organism>
<reference evidence="1 2" key="1">
    <citation type="submission" date="2016-03" db="EMBL/GenBank/DDBJ databases">
        <authorList>
            <person name="Montgomery M.T."/>
            <person name="Guerrero C.A."/>
            <person name="Mavrich T.N."/>
            <person name="Pope W.H."/>
            <person name="Garlena R.A."/>
            <person name="Russell D.A."/>
            <person name="Jacobs-Sera D."/>
            <person name="Hendrix R.W."/>
            <person name="Hatfull G.F."/>
        </authorList>
    </citation>
    <scope>NUCLEOTIDE SEQUENCE [LARGE SCALE GENOMIC DNA]</scope>
</reference>
<dbReference type="Proteomes" id="UP000203169">
    <property type="component" value="Segment"/>
</dbReference>
<gene>
    <name evidence="1" type="primary">49</name>
    <name evidence="1" type="ORF">PBI_COZZ_49</name>
</gene>
<evidence type="ECO:0000313" key="2">
    <source>
        <dbReference type="Proteomes" id="UP000203169"/>
    </source>
</evidence>
<dbReference type="OrthoDB" id="12362at10239"/>
<evidence type="ECO:0000313" key="1">
    <source>
        <dbReference type="EMBL" id="ANA85755.1"/>
    </source>
</evidence>
<dbReference type="GeneID" id="28802825"/>
<dbReference type="RefSeq" id="YP_009276508.1">
    <property type="nucleotide sequence ID" value="NC_030941.1"/>
</dbReference>
<name>A0A160DDG7_9CAUD</name>
<dbReference type="SUPFAM" id="SSF52540">
    <property type="entry name" value="P-loop containing nucleoside triphosphate hydrolases"/>
    <property type="match status" value="2"/>
</dbReference>
<protein>
    <submittedName>
        <fullName evidence="1">Polynucleotide kinase</fullName>
    </submittedName>
</protein>
<dbReference type="EMBL" id="KU998239">
    <property type="protein sequence ID" value="ANA85755.1"/>
    <property type="molecule type" value="Genomic_DNA"/>
</dbReference>
<dbReference type="KEGG" id="vg:28802825"/>
<keyword evidence="1" id="KW-0418">Kinase</keyword>
<proteinExistence type="predicted"/>
<dbReference type="InterPro" id="IPR027417">
    <property type="entry name" value="P-loop_NTPase"/>
</dbReference>